<evidence type="ECO:0000313" key="3">
    <source>
        <dbReference type="EMBL" id="CAB4886097.1"/>
    </source>
</evidence>
<dbReference type="EMBL" id="CAFBLS010000296">
    <property type="protein sequence ID" value="CAB4886097.1"/>
    <property type="molecule type" value="Genomic_DNA"/>
</dbReference>
<name>A0A6J7ERF2_9ZZZZ</name>
<feature type="transmembrane region" description="Helical" evidence="1">
    <location>
        <begin position="88"/>
        <end position="106"/>
    </location>
</feature>
<dbReference type="Pfam" id="PF07885">
    <property type="entry name" value="Ion_trans_2"/>
    <property type="match status" value="1"/>
</dbReference>
<keyword evidence="1" id="KW-0812">Transmembrane</keyword>
<dbReference type="AlphaFoldDB" id="A0A6J7ERF2"/>
<proteinExistence type="predicted"/>
<dbReference type="InterPro" id="IPR013099">
    <property type="entry name" value="K_chnl_dom"/>
</dbReference>
<feature type="transmembrane region" description="Helical" evidence="1">
    <location>
        <begin position="16"/>
        <end position="37"/>
    </location>
</feature>
<organism evidence="3">
    <name type="scientific">freshwater metagenome</name>
    <dbReference type="NCBI Taxonomy" id="449393"/>
    <lineage>
        <taxon>unclassified sequences</taxon>
        <taxon>metagenomes</taxon>
        <taxon>ecological metagenomes</taxon>
    </lineage>
</organism>
<dbReference type="SUPFAM" id="SSF81324">
    <property type="entry name" value="Voltage-gated potassium channels"/>
    <property type="match status" value="1"/>
</dbReference>
<keyword evidence="1" id="KW-1133">Transmembrane helix</keyword>
<feature type="domain" description="Potassium channel" evidence="2">
    <location>
        <begin position="93"/>
        <end position="170"/>
    </location>
</feature>
<evidence type="ECO:0000256" key="1">
    <source>
        <dbReference type="SAM" id="Phobius"/>
    </source>
</evidence>
<accession>A0A6J7ERF2</accession>
<protein>
    <submittedName>
        <fullName evidence="3">Unannotated protein</fullName>
    </submittedName>
</protein>
<sequence length="193" mass="20999">MSDLGLQQEHFSRREIIGLVVMSVVRTLAMMLLIWWVLSLVPERPDASIVVPIIVVVVGVAGYGWFFAHQVKQVKVARHPIVRSVESLVLVATMFLAVFAAIYVMISTQDTSAFTEDLDHFNAYYFAVTVLATVGFGDITPVSTGARIACMIQMSLDIAFIAVAVKILGGTAQRAVKSRAVRKDTDQSAPDAG</sequence>
<dbReference type="Gene3D" id="1.10.287.70">
    <property type="match status" value="1"/>
</dbReference>
<gene>
    <name evidence="3" type="ORF">UFOPK3402_01857</name>
</gene>
<reference evidence="3" key="1">
    <citation type="submission" date="2020-05" db="EMBL/GenBank/DDBJ databases">
        <authorList>
            <person name="Chiriac C."/>
            <person name="Salcher M."/>
            <person name="Ghai R."/>
            <person name="Kavagutti S V."/>
        </authorList>
    </citation>
    <scope>NUCLEOTIDE SEQUENCE</scope>
</reference>
<evidence type="ECO:0000259" key="2">
    <source>
        <dbReference type="Pfam" id="PF07885"/>
    </source>
</evidence>
<feature type="transmembrane region" description="Helical" evidence="1">
    <location>
        <begin position="49"/>
        <end position="68"/>
    </location>
</feature>
<keyword evidence="1" id="KW-0472">Membrane</keyword>